<protein>
    <submittedName>
        <fullName evidence="2">Uncharacterized protein</fullName>
    </submittedName>
</protein>
<name>A0A2S4UAH7_9BASI</name>
<dbReference type="Proteomes" id="UP000238274">
    <property type="component" value="Unassembled WGS sequence"/>
</dbReference>
<reference evidence="3" key="2">
    <citation type="journal article" date="2018" name="BMC Genomics">
        <title>Genomic insights into host adaptation between the wheat stripe rust pathogen (Puccinia striiformis f. sp. tritici) and the barley stripe rust pathogen (Puccinia striiformis f. sp. hordei).</title>
        <authorList>
            <person name="Xia C."/>
            <person name="Wang M."/>
            <person name="Yin C."/>
            <person name="Cornejo O.E."/>
            <person name="Hulbert S.H."/>
            <person name="Chen X."/>
        </authorList>
    </citation>
    <scope>NUCLEOTIDE SEQUENCE [LARGE SCALE GENOMIC DNA]</scope>
    <source>
        <strain evidence="3">93TX-2</strain>
    </source>
</reference>
<accession>A0A2S4UAH7</accession>
<dbReference type="EMBL" id="PKSM01000506">
    <property type="protein sequence ID" value="POV94269.1"/>
    <property type="molecule type" value="Genomic_DNA"/>
</dbReference>
<feature type="compositionally biased region" description="Polar residues" evidence="1">
    <location>
        <begin position="20"/>
        <end position="36"/>
    </location>
</feature>
<reference evidence="3" key="3">
    <citation type="journal article" date="2018" name="Mol. Plant Microbe Interact.">
        <title>Genome sequence resources for the wheat stripe rust pathogen (Puccinia striiformis f. sp. tritici) and the barley stripe rust pathogen (Puccinia striiformis f. sp. hordei).</title>
        <authorList>
            <person name="Xia C."/>
            <person name="Wang M."/>
            <person name="Yin C."/>
            <person name="Cornejo O.E."/>
            <person name="Hulbert S.H."/>
            <person name="Chen X."/>
        </authorList>
    </citation>
    <scope>NUCLEOTIDE SEQUENCE [LARGE SCALE GENOMIC DNA]</scope>
    <source>
        <strain evidence="3">93TX-2</strain>
    </source>
</reference>
<evidence type="ECO:0000313" key="3">
    <source>
        <dbReference type="Proteomes" id="UP000238274"/>
    </source>
</evidence>
<reference evidence="2 3" key="1">
    <citation type="submission" date="2017-12" db="EMBL/GenBank/DDBJ databases">
        <title>Gene loss provides genomic basis for host adaptation in cereal stripe rust fungi.</title>
        <authorList>
            <person name="Xia C."/>
        </authorList>
    </citation>
    <scope>NUCLEOTIDE SEQUENCE [LARGE SCALE GENOMIC DNA]</scope>
    <source>
        <strain evidence="2 3">93TX-2</strain>
    </source>
</reference>
<feature type="region of interest" description="Disordered" evidence="1">
    <location>
        <begin position="20"/>
        <end position="59"/>
    </location>
</feature>
<dbReference type="VEuPathDB" id="FungiDB:PSHT_16328"/>
<organism evidence="2 3">
    <name type="scientific">Puccinia striiformis</name>
    <dbReference type="NCBI Taxonomy" id="27350"/>
    <lineage>
        <taxon>Eukaryota</taxon>
        <taxon>Fungi</taxon>
        <taxon>Dikarya</taxon>
        <taxon>Basidiomycota</taxon>
        <taxon>Pucciniomycotina</taxon>
        <taxon>Pucciniomycetes</taxon>
        <taxon>Pucciniales</taxon>
        <taxon>Pucciniaceae</taxon>
        <taxon>Puccinia</taxon>
    </lineage>
</organism>
<comment type="caution">
    <text evidence="2">The sequence shown here is derived from an EMBL/GenBank/DDBJ whole genome shotgun (WGS) entry which is preliminary data.</text>
</comment>
<dbReference type="AlphaFoldDB" id="A0A2S4UAH7"/>
<keyword evidence="3" id="KW-1185">Reference proteome</keyword>
<evidence type="ECO:0000313" key="2">
    <source>
        <dbReference type="EMBL" id="POV94269.1"/>
    </source>
</evidence>
<proteinExistence type="predicted"/>
<gene>
    <name evidence="2" type="ORF">PSHT_16328</name>
</gene>
<feature type="compositionally biased region" description="Low complexity" evidence="1">
    <location>
        <begin position="39"/>
        <end position="59"/>
    </location>
</feature>
<feature type="region of interest" description="Disordered" evidence="1">
    <location>
        <begin position="116"/>
        <end position="151"/>
    </location>
</feature>
<evidence type="ECO:0000256" key="1">
    <source>
        <dbReference type="SAM" id="MobiDB-lite"/>
    </source>
</evidence>
<sequence length="151" mass="16380">MKPIHDRRFHIQGVVFQRQVPRSHQPLLQQTTSSKKPLTASTISTTSPKPTNTPTMSNSTALVSPEVWNQVQAMMLAMLQQGQLPPILAPISTSDAVPSPASLIPPDIVNTSVVYSSDSNASDQDQLDLQEPPSKSPQALICSETNNPERS</sequence>